<gene>
    <name evidence="2" type="ORF">A8M32_04630</name>
</gene>
<dbReference type="AlphaFoldDB" id="A0A1E3VI72"/>
<dbReference type="EMBL" id="LYBW01000043">
    <property type="protein sequence ID" value="ODR92556.1"/>
    <property type="molecule type" value="Genomic_DNA"/>
</dbReference>
<evidence type="ECO:0000313" key="3">
    <source>
        <dbReference type="Proteomes" id="UP000094342"/>
    </source>
</evidence>
<protein>
    <submittedName>
        <fullName evidence="2">Uncharacterized protein</fullName>
    </submittedName>
</protein>
<dbReference type="Proteomes" id="UP000094342">
    <property type="component" value="Unassembled WGS sequence"/>
</dbReference>
<evidence type="ECO:0000256" key="1">
    <source>
        <dbReference type="SAM" id="MobiDB-lite"/>
    </source>
</evidence>
<feature type="region of interest" description="Disordered" evidence="1">
    <location>
        <begin position="16"/>
        <end position="49"/>
    </location>
</feature>
<dbReference type="RefSeq" id="WP_069457282.1">
    <property type="nucleotide sequence ID" value="NZ_LYBW01000043.1"/>
</dbReference>
<name>A0A1E3VI72_9HYPH</name>
<keyword evidence="3" id="KW-1185">Reference proteome</keyword>
<evidence type="ECO:0000313" key="2">
    <source>
        <dbReference type="EMBL" id="ODR92556.1"/>
    </source>
</evidence>
<sequence length="68" mass="7610">MTHAEQVIERAMAAVAAARRQRERDQERRRQTFGRIQLSPPLPMPKRGLQLSLKLGGLPARDDAPAGH</sequence>
<proteinExistence type="predicted"/>
<comment type="caution">
    <text evidence="2">The sequence shown here is derived from an EMBL/GenBank/DDBJ whole genome shotgun (WGS) entry which is preliminary data.</text>
</comment>
<dbReference type="STRING" id="1752398.A8M32_04630"/>
<feature type="compositionally biased region" description="Basic and acidic residues" evidence="1">
    <location>
        <begin position="20"/>
        <end position="30"/>
    </location>
</feature>
<organism evidence="2 3">
    <name type="scientific">Sinorhizobium alkalisoli</name>
    <dbReference type="NCBI Taxonomy" id="1752398"/>
    <lineage>
        <taxon>Bacteria</taxon>
        <taxon>Pseudomonadati</taxon>
        <taxon>Pseudomonadota</taxon>
        <taxon>Alphaproteobacteria</taxon>
        <taxon>Hyphomicrobiales</taxon>
        <taxon>Rhizobiaceae</taxon>
        <taxon>Sinorhizobium/Ensifer group</taxon>
        <taxon>Sinorhizobium</taxon>
    </lineage>
</organism>
<accession>A0A1E3VI72</accession>
<reference evidence="3" key="1">
    <citation type="submission" date="2016-05" db="EMBL/GenBank/DDBJ databases">
        <authorList>
            <person name="Li Y."/>
        </authorList>
    </citation>
    <scope>NUCLEOTIDE SEQUENCE [LARGE SCALE GENOMIC DNA]</scope>
    <source>
        <strain evidence="3">YIC4027</strain>
    </source>
</reference>